<evidence type="ECO:0000313" key="4">
    <source>
        <dbReference type="Proteomes" id="UP000179157"/>
    </source>
</evidence>
<reference evidence="3 4" key="1">
    <citation type="journal article" date="2016" name="Nat. Commun.">
        <title>Thousands of microbial genomes shed light on interconnected biogeochemical processes in an aquifer system.</title>
        <authorList>
            <person name="Anantharaman K."/>
            <person name="Brown C.T."/>
            <person name="Hug L.A."/>
            <person name="Sharon I."/>
            <person name="Castelle C.J."/>
            <person name="Probst A.J."/>
            <person name="Thomas B.C."/>
            <person name="Singh A."/>
            <person name="Wilkins M.J."/>
            <person name="Karaoz U."/>
            <person name="Brodie E.L."/>
            <person name="Williams K.H."/>
            <person name="Hubbard S.S."/>
            <person name="Banfield J.F."/>
        </authorList>
    </citation>
    <scope>NUCLEOTIDE SEQUENCE [LARGE SCALE GENOMIC DNA]</scope>
    <source>
        <strain evidence="4">RBG_16_55_9</strain>
    </source>
</reference>
<keyword evidence="2" id="KW-1133">Transmembrane helix</keyword>
<dbReference type="EMBL" id="MFGX01000088">
    <property type="protein sequence ID" value="OGF54146.1"/>
    <property type="molecule type" value="Genomic_DNA"/>
</dbReference>
<accession>A0A1F5USL2</accession>
<evidence type="ECO:0000313" key="3">
    <source>
        <dbReference type="EMBL" id="OGF54146.1"/>
    </source>
</evidence>
<keyword evidence="2" id="KW-0472">Membrane</keyword>
<keyword evidence="2" id="KW-0812">Transmembrane</keyword>
<organism evidence="3 4">
    <name type="scientific">Fraserbacteria sp. (strain RBG_16_55_9)</name>
    <dbReference type="NCBI Taxonomy" id="1817864"/>
    <lineage>
        <taxon>Bacteria</taxon>
        <taxon>Candidatus Fraseribacteriota</taxon>
    </lineage>
</organism>
<evidence type="ECO:0000256" key="2">
    <source>
        <dbReference type="SAM" id="Phobius"/>
    </source>
</evidence>
<evidence type="ECO:0000256" key="1">
    <source>
        <dbReference type="SAM" id="MobiDB-lite"/>
    </source>
</evidence>
<dbReference type="AlphaFoldDB" id="A0A1F5USL2"/>
<sequence length="154" mass="17248">MSRTPGNDPKGEHLEEFQFLFSGLQHASLVHPPQNILEEYVRGIRPKGTDSQGWQSHAVSAHVGLCPTCGQKVERLRHKQQTRQTIHTLSEAWSRFWRGAARWRRAYQYVGILVFITGLIVVYSFMRGPSGGIDHTPQAPGDSTDSSGGLARLR</sequence>
<gene>
    <name evidence="3" type="ORF">A2Z21_07175</name>
</gene>
<comment type="caution">
    <text evidence="3">The sequence shown here is derived from an EMBL/GenBank/DDBJ whole genome shotgun (WGS) entry which is preliminary data.</text>
</comment>
<dbReference type="STRING" id="1817864.A2Z21_07175"/>
<name>A0A1F5USL2_FRAXR</name>
<feature type="region of interest" description="Disordered" evidence="1">
    <location>
        <begin position="132"/>
        <end position="154"/>
    </location>
</feature>
<dbReference type="Proteomes" id="UP000179157">
    <property type="component" value="Unassembled WGS sequence"/>
</dbReference>
<protein>
    <recommendedName>
        <fullName evidence="5">Zinc-finger domain-containing protein</fullName>
    </recommendedName>
</protein>
<feature type="transmembrane region" description="Helical" evidence="2">
    <location>
        <begin position="106"/>
        <end position="126"/>
    </location>
</feature>
<evidence type="ECO:0008006" key="5">
    <source>
        <dbReference type="Google" id="ProtNLM"/>
    </source>
</evidence>
<proteinExistence type="predicted"/>